<evidence type="ECO:0000256" key="1">
    <source>
        <dbReference type="SAM" id="MobiDB-lite"/>
    </source>
</evidence>
<dbReference type="InterPro" id="IPR036249">
    <property type="entry name" value="Thioredoxin-like_sf"/>
</dbReference>
<dbReference type="InterPro" id="IPR013766">
    <property type="entry name" value="Thioredoxin_domain"/>
</dbReference>
<feature type="compositionally biased region" description="Polar residues" evidence="1">
    <location>
        <begin position="51"/>
        <end position="65"/>
    </location>
</feature>
<comment type="caution">
    <text evidence="4">The sequence shown here is derived from an EMBL/GenBank/DDBJ whole genome shotgun (WGS) entry which is preliminary data.</text>
</comment>
<dbReference type="PANTHER" id="PTHR42852">
    <property type="entry name" value="THIOL:DISULFIDE INTERCHANGE PROTEIN DSBE"/>
    <property type="match status" value="1"/>
</dbReference>
<evidence type="ECO:0000313" key="4">
    <source>
        <dbReference type="EMBL" id="MBD1429607.1"/>
    </source>
</evidence>
<feature type="chain" id="PRO_5046108196" evidence="2">
    <location>
        <begin position="24"/>
        <end position="210"/>
    </location>
</feature>
<dbReference type="PROSITE" id="PS51257">
    <property type="entry name" value="PROKAR_LIPOPROTEIN"/>
    <property type="match status" value="1"/>
</dbReference>
<feature type="domain" description="Thioredoxin" evidence="3">
    <location>
        <begin position="69"/>
        <end position="210"/>
    </location>
</feature>
<proteinExistence type="predicted"/>
<dbReference type="EMBL" id="JACOIJ010000013">
    <property type="protein sequence ID" value="MBD1429607.1"/>
    <property type="molecule type" value="Genomic_DNA"/>
</dbReference>
<feature type="compositionally biased region" description="Basic and acidic residues" evidence="1">
    <location>
        <begin position="33"/>
        <end position="49"/>
    </location>
</feature>
<protein>
    <submittedName>
        <fullName evidence="4">Redoxin domain-containing protein</fullName>
    </submittedName>
</protein>
<evidence type="ECO:0000259" key="3">
    <source>
        <dbReference type="PROSITE" id="PS51352"/>
    </source>
</evidence>
<gene>
    <name evidence="4" type="ORF">H8B04_08495</name>
</gene>
<name>A0ABR7YE84_9SPHI</name>
<keyword evidence="5" id="KW-1185">Reference proteome</keyword>
<dbReference type="InterPro" id="IPR050553">
    <property type="entry name" value="Thioredoxin_ResA/DsbE_sf"/>
</dbReference>
<sequence>MKKMMISTLILSTILGFSSCSNSTNNTNTATEVENHEGHDHSGHDHSTHSPEATTAEAQQQTVEELSQKAPAPVLPEFTFYKVKSGISYTQQDIPKGKKSAFILFDPSCGHCQLEAGQIAKNYAKLKNINIYFVSMNDPALMANFLETFGKELVGKPNVEVLYDKNQDFIQKIHVPKQFPANYVYTAEGKLQSYWDGDRKIEEIIKEYTK</sequence>
<evidence type="ECO:0000313" key="5">
    <source>
        <dbReference type="Proteomes" id="UP000651271"/>
    </source>
</evidence>
<accession>A0ABR7YE84</accession>
<evidence type="ECO:0000256" key="2">
    <source>
        <dbReference type="SAM" id="SignalP"/>
    </source>
</evidence>
<keyword evidence="2" id="KW-0732">Signal</keyword>
<dbReference type="Proteomes" id="UP000651271">
    <property type="component" value="Unassembled WGS sequence"/>
</dbReference>
<dbReference type="PROSITE" id="PS51352">
    <property type="entry name" value="THIOREDOXIN_2"/>
    <property type="match status" value="1"/>
</dbReference>
<reference evidence="4 5" key="1">
    <citation type="submission" date="2020-08" db="EMBL/GenBank/DDBJ databases">
        <title>Sphingobacterium sp. DN04309 isolated from aquaculture water.</title>
        <authorList>
            <person name="Zhang M."/>
        </authorList>
    </citation>
    <scope>NUCLEOTIDE SEQUENCE [LARGE SCALE GENOMIC DNA]</scope>
    <source>
        <strain evidence="4 5">DN04309</strain>
    </source>
</reference>
<feature type="signal peptide" evidence="2">
    <location>
        <begin position="1"/>
        <end position="23"/>
    </location>
</feature>
<feature type="region of interest" description="Disordered" evidence="1">
    <location>
        <begin position="25"/>
        <end position="68"/>
    </location>
</feature>
<dbReference type="Pfam" id="PF00578">
    <property type="entry name" value="AhpC-TSA"/>
    <property type="match status" value="1"/>
</dbReference>
<dbReference type="PANTHER" id="PTHR42852:SF13">
    <property type="entry name" value="PROTEIN DIPZ"/>
    <property type="match status" value="1"/>
</dbReference>
<organism evidence="4 5">
    <name type="scientific">Sphingobacterium litopenaei</name>
    <dbReference type="NCBI Taxonomy" id="2763500"/>
    <lineage>
        <taxon>Bacteria</taxon>
        <taxon>Pseudomonadati</taxon>
        <taxon>Bacteroidota</taxon>
        <taxon>Sphingobacteriia</taxon>
        <taxon>Sphingobacteriales</taxon>
        <taxon>Sphingobacteriaceae</taxon>
        <taxon>Sphingobacterium</taxon>
    </lineage>
</organism>
<dbReference type="Gene3D" id="3.40.30.10">
    <property type="entry name" value="Glutaredoxin"/>
    <property type="match status" value="1"/>
</dbReference>
<dbReference type="InterPro" id="IPR000866">
    <property type="entry name" value="AhpC/TSA"/>
</dbReference>
<dbReference type="SUPFAM" id="SSF52833">
    <property type="entry name" value="Thioredoxin-like"/>
    <property type="match status" value="1"/>
</dbReference>